<name>A0A6M3X510_9ZZZZ</name>
<organism evidence="2">
    <name type="scientific">viral metagenome</name>
    <dbReference type="NCBI Taxonomy" id="1070528"/>
    <lineage>
        <taxon>unclassified sequences</taxon>
        <taxon>metagenomes</taxon>
        <taxon>organismal metagenomes</taxon>
    </lineage>
</organism>
<protein>
    <submittedName>
        <fullName evidence="2">Uncharacterized protein</fullName>
    </submittedName>
</protein>
<sequence>MSYPPESSWNDPPTAEQINSMNKALRRLKRPEVTEMNRPATRWQARDAQKELWDEVKDGPRVKAALIKNSLENKKMDNTKVIKCECIPGKMNHMLQFAIEAKINDEKEKAEGGIKHIKEYPTMAKRGADIIRNDPQYQKGLVTARDIYGDYGGNILVVEELKESIKKHEELLSMLKAIPNCEE</sequence>
<feature type="region of interest" description="Disordered" evidence="1">
    <location>
        <begin position="23"/>
        <end position="46"/>
    </location>
</feature>
<evidence type="ECO:0000256" key="1">
    <source>
        <dbReference type="SAM" id="MobiDB-lite"/>
    </source>
</evidence>
<dbReference type="EMBL" id="MT143920">
    <property type="protein sequence ID" value="QJH92788.1"/>
    <property type="molecule type" value="Genomic_DNA"/>
</dbReference>
<dbReference type="AlphaFoldDB" id="A0A6M3X510"/>
<reference evidence="2" key="1">
    <citation type="submission" date="2020-03" db="EMBL/GenBank/DDBJ databases">
        <title>The deep terrestrial virosphere.</title>
        <authorList>
            <person name="Holmfeldt K."/>
            <person name="Nilsson E."/>
            <person name="Simone D."/>
            <person name="Lopez-Fernandez M."/>
            <person name="Wu X."/>
            <person name="de Brujin I."/>
            <person name="Lundin D."/>
            <person name="Andersson A."/>
            <person name="Bertilsson S."/>
            <person name="Dopson M."/>
        </authorList>
    </citation>
    <scope>NUCLEOTIDE SEQUENCE</scope>
    <source>
        <strain evidence="2">MM171A02369</strain>
    </source>
</reference>
<accession>A0A6M3X510</accession>
<proteinExistence type="predicted"/>
<gene>
    <name evidence="2" type="ORF">MM171A02369_0009</name>
</gene>
<evidence type="ECO:0000313" key="2">
    <source>
        <dbReference type="EMBL" id="QJH92788.1"/>
    </source>
</evidence>